<dbReference type="SMART" id="SM00487">
    <property type="entry name" value="DEXDc"/>
    <property type="match status" value="1"/>
</dbReference>
<evidence type="ECO:0000256" key="5">
    <source>
        <dbReference type="PROSITE-ProRule" id="PRU00552"/>
    </source>
</evidence>
<dbReference type="InterPro" id="IPR011545">
    <property type="entry name" value="DEAD/DEAH_box_helicase_dom"/>
</dbReference>
<feature type="short sequence motif" description="Q motif" evidence="5">
    <location>
        <begin position="212"/>
        <end position="240"/>
    </location>
</feature>
<feature type="compositionally biased region" description="Basic and acidic residues" evidence="7">
    <location>
        <begin position="149"/>
        <end position="167"/>
    </location>
</feature>
<evidence type="ECO:0000256" key="1">
    <source>
        <dbReference type="ARBA" id="ARBA00022741"/>
    </source>
</evidence>
<comment type="similarity">
    <text evidence="6">Belongs to the DEAD box helicase family.</text>
</comment>
<feature type="compositionally biased region" description="Basic and acidic residues" evidence="7">
    <location>
        <begin position="124"/>
        <end position="134"/>
    </location>
</feature>
<dbReference type="InterPro" id="IPR014014">
    <property type="entry name" value="RNA_helicase_DEAD_Q_motif"/>
</dbReference>
<keyword evidence="4 6" id="KW-0067">ATP-binding</keyword>
<comment type="catalytic activity">
    <reaction evidence="6">
        <text>ATP + H2O = ADP + phosphate + H(+)</text>
        <dbReference type="Rhea" id="RHEA:13065"/>
        <dbReference type="ChEBI" id="CHEBI:15377"/>
        <dbReference type="ChEBI" id="CHEBI:15378"/>
        <dbReference type="ChEBI" id="CHEBI:30616"/>
        <dbReference type="ChEBI" id="CHEBI:43474"/>
        <dbReference type="ChEBI" id="CHEBI:456216"/>
        <dbReference type="EC" id="3.6.4.13"/>
    </reaction>
</comment>
<dbReference type="GO" id="GO:0003724">
    <property type="term" value="F:RNA helicase activity"/>
    <property type="evidence" value="ECO:0007669"/>
    <property type="project" value="UniProtKB-EC"/>
</dbReference>
<keyword evidence="6" id="KW-0694">RNA-binding</keyword>
<evidence type="ECO:0000259" key="8">
    <source>
        <dbReference type="PROSITE" id="PS51192"/>
    </source>
</evidence>
<dbReference type="PROSITE" id="PS51195">
    <property type="entry name" value="Q_MOTIF"/>
    <property type="match status" value="1"/>
</dbReference>
<dbReference type="GO" id="GO:0005524">
    <property type="term" value="F:ATP binding"/>
    <property type="evidence" value="ECO:0007669"/>
    <property type="project" value="UniProtKB-UniRule"/>
</dbReference>
<evidence type="ECO:0000313" key="11">
    <source>
        <dbReference type="WBParaSite" id="L893_g5489.t1"/>
    </source>
</evidence>
<feature type="compositionally biased region" description="Polar residues" evidence="7">
    <location>
        <begin position="77"/>
        <end position="95"/>
    </location>
</feature>
<dbReference type="PANTHER" id="PTHR24031">
    <property type="entry name" value="RNA HELICASE"/>
    <property type="match status" value="1"/>
</dbReference>
<evidence type="ECO:0000256" key="7">
    <source>
        <dbReference type="SAM" id="MobiDB-lite"/>
    </source>
</evidence>
<dbReference type="PROSITE" id="PS51192">
    <property type="entry name" value="HELICASE_ATP_BIND_1"/>
    <property type="match status" value="1"/>
</dbReference>
<dbReference type="GO" id="GO:0003723">
    <property type="term" value="F:RNA binding"/>
    <property type="evidence" value="ECO:0007669"/>
    <property type="project" value="UniProtKB-UniRule"/>
</dbReference>
<dbReference type="Pfam" id="PF00270">
    <property type="entry name" value="DEAD"/>
    <property type="match status" value="1"/>
</dbReference>
<sequence length="392" mass="43309">MNKDYGQSGQGYKQGYVNDNQGAPKNSASSRGRYVPPHLRGKAQESIPEGAPIADYGAPRQYNSYAQDGHDHGGSMRKSQSFAAVQDYNRGNTYQRGGGEAGAPRGAMSGGRGGGRPQYQGRFSYDRRSMHDEQQWQNQPAQPRGGGSRWDRLNDAPPAHEQHRAQEWTEQGPPDASLESELFSGMNSGINFDKYEEIPVEATGEDIPAPINLFADLSLHPWIEDNIKKSGYGCPTPVQKYSIPTLNARRDLMSCAQTGSGKTAAFLVPVINRILEDGPSALMKSAIRPDGKRCQFPAALIISPTRELSLQIYNESRKFAYRTPIISALLYGGRENYRDQINKLRLGVHILIATPGPRCPHSHRHSWPSHRCHPAGIYRHGCVPIPRPGRGR</sequence>
<evidence type="ECO:0000259" key="9">
    <source>
        <dbReference type="PROSITE" id="PS51195"/>
    </source>
</evidence>
<evidence type="ECO:0000256" key="4">
    <source>
        <dbReference type="ARBA" id="ARBA00022840"/>
    </source>
</evidence>
<dbReference type="Proteomes" id="UP000095287">
    <property type="component" value="Unplaced"/>
</dbReference>
<evidence type="ECO:0000313" key="10">
    <source>
        <dbReference type="Proteomes" id="UP000095287"/>
    </source>
</evidence>
<organism evidence="10 11">
    <name type="scientific">Steinernema glaseri</name>
    <dbReference type="NCBI Taxonomy" id="37863"/>
    <lineage>
        <taxon>Eukaryota</taxon>
        <taxon>Metazoa</taxon>
        <taxon>Ecdysozoa</taxon>
        <taxon>Nematoda</taxon>
        <taxon>Chromadorea</taxon>
        <taxon>Rhabditida</taxon>
        <taxon>Tylenchina</taxon>
        <taxon>Panagrolaimomorpha</taxon>
        <taxon>Strongyloidoidea</taxon>
        <taxon>Steinernematidae</taxon>
        <taxon>Steinernema</taxon>
    </lineage>
</organism>
<feature type="region of interest" description="Disordered" evidence="7">
    <location>
        <begin position="1"/>
        <end position="181"/>
    </location>
</feature>
<dbReference type="GO" id="GO:0016787">
    <property type="term" value="F:hydrolase activity"/>
    <property type="evidence" value="ECO:0007669"/>
    <property type="project" value="UniProtKB-KW"/>
</dbReference>
<accession>A0A1I8AGA8</accession>
<evidence type="ECO:0000256" key="6">
    <source>
        <dbReference type="RuleBase" id="RU365068"/>
    </source>
</evidence>
<reference evidence="11" key="1">
    <citation type="submission" date="2016-11" db="UniProtKB">
        <authorList>
            <consortium name="WormBaseParasite"/>
        </authorList>
    </citation>
    <scope>IDENTIFICATION</scope>
</reference>
<feature type="domain" description="DEAD-box RNA helicase Q" evidence="9">
    <location>
        <begin position="212"/>
        <end position="240"/>
    </location>
</feature>
<name>A0A1I8AGA8_9BILA</name>
<dbReference type="SUPFAM" id="SSF52540">
    <property type="entry name" value="P-loop containing nucleoside triphosphate hydrolases"/>
    <property type="match status" value="1"/>
</dbReference>
<feature type="domain" description="Helicase ATP-binding" evidence="8">
    <location>
        <begin position="243"/>
        <end position="356"/>
    </location>
</feature>
<comment type="function">
    <text evidence="6">RNA helicase.</text>
</comment>
<dbReference type="WBParaSite" id="L893_g5489.t1">
    <property type="protein sequence ID" value="L893_g5489.t1"/>
    <property type="gene ID" value="L893_g5489"/>
</dbReference>
<feature type="compositionally biased region" description="Polar residues" evidence="7">
    <location>
        <begin position="17"/>
        <end position="30"/>
    </location>
</feature>
<feature type="compositionally biased region" description="Low complexity" evidence="7">
    <location>
        <begin position="1"/>
        <end position="16"/>
    </location>
</feature>
<dbReference type="Gene3D" id="3.40.50.300">
    <property type="entry name" value="P-loop containing nucleotide triphosphate hydrolases"/>
    <property type="match status" value="1"/>
</dbReference>
<dbReference type="InterPro" id="IPR014001">
    <property type="entry name" value="Helicase_ATP-bd"/>
</dbReference>
<dbReference type="EC" id="3.6.4.13" evidence="6"/>
<evidence type="ECO:0000256" key="3">
    <source>
        <dbReference type="ARBA" id="ARBA00022806"/>
    </source>
</evidence>
<keyword evidence="1 6" id="KW-0547">Nucleotide-binding</keyword>
<comment type="domain">
    <text evidence="6">The Q motif is unique to and characteristic of the DEAD box family of RNA helicases and controls ATP binding and hydrolysis.</text>
</comment>
<evidence type="ECO:0000256" key="2">
    <source>
        <dbReference type="ARBA" id="ARBA00022801"/>
    </source>
</evidence>
<dbReference type="AlphaFoldDB" id="A0A1I8AGA8"/>
<proteinExistence type="inferred from homology"/>
<keyword evidence="2 6" id="KW-0378">Hydrolase</keyword>
<keyword evidence="10" id="KW-1185">Reference proteome</keyword>
<dbReference type="InterPro" id="IPR027417">
    <property type="entry name" value="P-loop_NTPase"/>
</dbReference>
<protein>
    <recommendedName>
        <fullName evidence="6">ATP-dependent RNA helicase</fullName>
        <ecNumber evidence="6">3.6.4.13</ecNumber>
    </recommendedName>
</protein>
<keyword evidence="3 6" id="KW-0347">Helicase</keyword>